<proteinExistence type="predicted"/>
<dbReference type="Pfam" id="PF00107">
    <property type="entry name" value="ADH_zinc_N"/>
    <property type="match status" value="1"/>
</dbReference>
<feature type="domain" description="Enoyl reductase (ER)" evidence="2">
    <location>
        <begin position="10"/>
        <end position="318"/>
    </location>
</feature>
<gene>
    <name evidence="3" type="ORF">FHS49_001684</name>
</gene>
<accession>A0A7W9AHN1</accession>
<dbReference type="InterPro" id="IPR011032">
    <property type="entry name" value="GroES-like_sf"/>
</dbReference>
<dbReference type="SMART" id="SM00829">
    <property type="entry name" value="PKS_ER"/>
    <property type="match status" value="1"/>
</dbReference>
<evidence type="ECO:0000259" key="2">
    <source>
        <dbReference type="SMART" id="SM00829"/>
    </source>
</evidence>
<organism evidence="3 4">
    <name type="scientific">Sphingobium boeckii</name>
    <dbReference type="NCBI Taxonomy" id="1082345"/>
    <lineage>
        <taxon>Bacteria</taxon>
        <taxon>Pseudomonadati</taxon>
        <taxon>Pseudomonadota</taxon>
        <taxon>Alphaproteobacteria</taxon>
        <taxon>Sphingomonadales</taxon>
        <taxon>Sphingomonadaceae</taxon>
        <taxon>Sphingobium</taxon>
    </lineage>
</organism>
<reference evidence="3 4" key="1">
    <citation type="submission" date="2020-08" db="EMBL/GenBank/DDBJ databases">
        <title>Genomic Encyclopedia of Type Strains, Phase IV (KMG-IV): sequencing the most valuable type-strain genomes for metagenomic binning, comparative biology and taxonomic classification.</title>
        <authorList>
            <person name="Goeker M."/>
        </authorList>
    </citation>
    <scope>NUCLEOTIDE SEQUENCE [LARGE SCALE GENOMIC DNA]</scope>
    <source>
        <strain evidence="3 4">DSM 25079</strain>
    </source>
</reference>
<dbReference type="GO" id="GO:0016491">
    <property type="term" value="F:oxidoreductase activity"/>
    <property type="evidence" value="ECO:0007669"/>
    <property type="project" value="InterPro"/>
</dbReference>
<evidence type="ECO:0000256" key="1">
    <source>
        <dbReference type="ARBA" id="ARBA00022857"/>
    </source>
</evidence>
<dbReference type="InterPro" id="IPR051603">
    <property type="entry name" value="Zinc-ADH_QOR/CCCR"/>
</dbReference>
<dbReference type="Gene3D" id="3.40.50.720">
    <property type="entry name" value="NAD(P)-binding Rossmann-like Domain"/>
    <property type="match status" value="1"/>
</dbReference>
<evidence type="ECO:0000313" key="4">
    <source>
        <dbReference type="Proteomes" id="UP000549617"/>
    </source>
</evidence>
<protein>
    <submittedName>
        <fullName evidence="3">NADPH:quinone reductase-like Zn-dependent oxidoreductase</fullName>
    </submittedName>
</protein>
<keyword evidence="1" id="KW-0521">NADP</keyword>
<dbReference type="PANTHER" id="PTHR44154">
    <property type="entry name" value="QUINONE OXIDOREDUCTASE"/>
    <property type="match status" value="1"/>
</dbReference>
<keyword evidence="4" id="KW-1185">Reference proteome</keyword>
<dbReference type="EMBL" id="JACIJC010000002">
    <property type="protein sequence ID" value="MBB5685676.1"/>
    <property type="molecule type" value="Genomic_DNA"/>
</dbReference>
<dbReference type="SUPFAM" id="SSF51735">
    <property type="entry name" value="NAD(P)-binding Rossmann-fold domains"/>
    <property type="match status" value="1"/>
</dbReference>
<dbReference type="InterPro" id="IPR020843">
    <property type="entry name" value="ER"/>
</dbReference>
<sequence length="320" mass="33093">MKAAYLTQTGGPDVLRYGDIPDPVVGPGDVLIRNHAIAIEAGDLFHRRAGVVAGPFHVIGYQAAGVVEAVGSAVTRFVAGDRVTAFHWLGSHAELMAVPEETVYAVPAALDLVQAATVPVAFGTANEALFAIGGLSRGETVLLHGASSGVGIVAVQLAAAAGAHVIGTASSEERLDRLRGLGMTAGVDRRGAGIAGRIAEAAQGQPINLYLEMAGDESCSDLLRLLPYRGRMVLVGLAPGHQVALDMMDVVMGGVTVHGMLFGKELGTPRVRATLAGLMDRMVTGEIAMPIDRIFPLADAAAAHHHAETGSPFGRIILQP</sequence>
<dbReference type="InterPro" id="IPR013149">
    <property type="entry name" value="ADH-like_C"/>
</dbReference>
<dbReference type="InterPro" id="IPR013154">
    <property type="entry name" value="ADH-like_N"/>
</dbReference>
<dbReference type="Gene3D" id="3.90.180.10">
    <property type="entry name" value="Medium-chain alcohol dehydrogenases, catalytic domain"/>
    <property type="match status" value="1"/>
</dbReference>
<dbReference type="Proteomes" id="UP000549617">
    <property type="component" value="Unassembled WGS sequence"/>
</dbReference>
<dbReference type="Pfam" id="PF08240">
    <property type="entry name" value="ADH_N"/>
    <property type="match status" value="1"/>
</dbReference>
<dbReference type="PANTHER" id="PTHR44154:SF1">
    <property type="entry name" value="QUINONE OXIDOREDUCTASE"/>
    <property type="match status" value="1"/>
</dbReference>
<dbReference type="AlphaFoldDB" id="A0A7W9AHN1"/>
<dbReference type="RefSeq" id="WP_184017189.1">
    <property type="nucleotide sequence ID" value="NZ_JACIJC010000002.1"/>
</dbReference>
<name>A0A7W9AHN1_9SPHN</name>
<comment type="caution">
    <text evidence="3">The sequence shown here is derived from an EMBL/GenBank/DDBJ whole genome shotgun (WGS) entry which is preliminary data.</text>
</comment>
<dbReference type="SUPFAM" id="SSF50129">
    <property type="entry name" value="GroES-like"/>
    <property type="match status" value="1"/>
</dbReference>
<dbReference type="InterPro" id="IPR036291">
    <property type="entry name" value="NAD(P)-bd_dom_sf"/>
</dbReference>
<evidence type="ECO:0000313" key="3">
    <source>
        <dbReference type="EMBL" id="MBB5685676.1"/>
    </source>
</evidence>